<evidence type="ECO:0000313" key="2">
    <source>
        <dbReference type="Proteomes" id="UP001523262"/>
    </source>
</evidence>
<organism evidence="1 2">
    <name type="scientific">Neobacillus pocheonensis</name>
    <dbReference type="NCBI Taxonomy" id="363869"/>
    <lineage>
        <taxon>Bacteria</taxon>
        <taxon>Bacillati</taxon>
        <taxon>Bacillota</taxon>
        <taxon>Bacilli</taxon>
        <taxon>Bacillales</taxon>
        <taxon>Bacillaceae</taxon>
        <taxon>Neobacillus</taxon>
    </lineage>
</organism>
<dbReference type="Proteomes" id="UP001523262">
    <property type="component" value="Unassembled WGS sequence"/>
</dbReference>
<evidence type="ECO:0000313" key="1">
    <source>
        <dbReference type="EMBL" id="MCM2532629.1"/>
    </source>
</evidence>
<reference evidence="1 2" key="1">
    <citation type="submission" date="2022-06" db="EMBL/GenBank/DDBJ databases">
        <authorList>
            <person name="Jeon C.O."/>
        </authorList>
    </citation>
    <scope>NUCLEOTIDE SEQUENCE [LARGE SCALE GENOMIC DNA]</scope>
    <source>
        <strain evidence="1 2">KCTC 13943</strain>
    </source>
</reference>
<protein>
    <submittedName>
        <fullName evidence="1">Uncharacterized protein</fullName>
    </submittedName>
</protein>
<accession>A0ABT0WAT9</accession>
<sequence>MEKRLAEIQKRVKKEHQDIVKFVIHVFDALDQKANEHRRLAASNALAGIKINGHEEKIYYDTITETKRLLLDVLEKTTDDFDHLGDKRWDKFFKDGVKE</sequence>
<name>A0ABT0WAT9_9BACI</name>
<gene>
    <name evidence="1" type="ORF">NDK43_09840</name>
</gene>
<keyword evidence="2" id="KW-1185">Reference proteome</keyword>
<proteinExistence type="predicted"/>
<comment type="caution">
    <text evidence="1">The sequence shown here is derived from an EMBL/GenBank/DDBJ whole genome shotgun (WGS) entry which is preliminary data.</text>
</comment>
<dbReference type="EMBL" id="JAMQCR010000001">
    <property type="protein sequence ID" value="MCM2532629.1"/>
    <property type="molecule type" value="Genomic_DNA"/>
</dbReference>